<dbReference type="EMBL" id="LDQC01000014">
    <property type="protein sequence ID" value="KTR09695.1"/>
    <property type="molecule type" value="Genomic_DNA"/>
</dbReference>
<accession>A0A175S1A3</accession>
<evidence type="ECO:0000313" key="3">
    <source>
        <dbReference type="Proteomes" id="UP000078252"/>
    </source>
</evidence>
<evidence type="ECO:0000313" key="2">
    <source>
        <dbReference type="EMBL" id="KTR09695.1"/>
    </source>
</evidence>
<feature type="region of interest" description="Disordered" evidence="1">
    <location>
        <begin position="1"/>
        <end position="60"/>
    </location>
</feature>
<protein>
    <submittedName>
        <fullName evidence="2">Uncharacterized protein</fullName>
    </submittedName>
</protein>
<dbReference type="Proteomes" id="UP000078252">
    <property type="component" value="Unassembled WGS sequence"/>
</dbReference>
<dbReference type="RefSeq" id="WP_058724543.1">
    <property type="nucleotide sequence ID" value="NZ_LDQC01000014.1"/>
</dbReference>
<organism evidence="2 3">
    <name type="scientific">Curtobacterium luteum</name>
    <dbReference type="NCBI Taxonomy" id="33881"/>
    <lineage>
        <taxon>Bacteria</taxon>
        <taxon>Bacillati</taxon>
        <taxon>Actinomycetota</taxon>
        <taxon>Actinomycetes</taxon>
        <taxon>Micrococcales</taxon>
        <taxon>Microbacteriaceae</taxon>
        <taxon>Curtobacterium</taxon>
    </lineage>
</organism>
<dbReference type="OrthoDB" id="5023422at2"/>
<sequence length="60" mass="6228">MSDTSNTSPEATEPTNDEDGTAKSGGLGDDATIPNHPDGVAAGFSETDSHFNPEEDPKHE</sequence>
<feature type="compositionally biased region" description="Basic and acidic residues" evidence="1">
    <location>
        <begin position="47"/>
        <end position="60"/>
    </location>
</feature>
<dbReference type="AlphaFoldDB" id="A0A175S1A3"/>
<comment type="caution">
    <text evidence="2">The sequence shown here is derived from an EMBL/GenBank/DDBJ whole genome shotgun (WGS) entry which is preliminary data.</text>
</comment>
<evidence type="ECO:0000256" key="1">
    <source>
        <dbReference type="SAM" id="MobiDB-lite"/>
    </source>
</evidence>
<dbReference type="PATRIC" id="fig|33881.3.peg.427"/>
<feature type="compositionally biased region" description="Polar residues" evidence="1">
    <location>
        <begin position="1"/>
        <end position="14"/>
    </location>
</feature>
<proteinExistence type="predicted"/>
<reference evidence="2 3" key="1">
    <citation type="journal article" date="2016" name="Front. Microbiol.">
        <title>Genomic Resource of Rice Seed Associated Bacteria.</title>
        <authorList>
            <person name="Midha S."/>
            <person name="Bansal K."/>
            <person name="Sharma S."/>
            <person name="Kumar N."/>
            <person name="Patil P.P."/>
            <person name="Chaudhry V."/>
            <person name="Patil P.B."/>
        </authorList>
    </citation>
    <scope>NUCLEOTIDE SEQUENCE [LARGE SCALE GENOMIC DNA]</scope>
    <source>
        <strain evidence="2 3">NS184</strain>
    </source>
</reference>
<name>A0A175S1A3_9MICO</name>
<gene>
    <name evidence="2" type="ORF">NS184_02370</name>
</gene>